<evidence type="ECO:0000313" key="2">
    <source>
        <dbReference type="EMBL" id="TPX54157.1"/>
    </source>
</evidence>
<reference evidence="2 3" key="1">
    <citation type="journal article" date="2019" name="Sci. Rep.">
        <title>Comparative genomics of chytrid fungi reveal insights into the obligate biotrophic and pathogenic lifestyle of Synchytrium endobioticum.</title>
        <authorList>
            <person name="van de Vossenberg B.T.L.H."/>
            <person name="Warris S."/>
            <person name="Nguyen H.D.T."/>
            <person name="van Gent-Pelzer M.P.E."/>
            <person name="Joly D.L."/>
            <person name="van de Geest H.C."/>
            <person name="Bonants P.J.M."/>
            <person name="Smith D.S."/>
            <person name="Levesque C.A."/>
            <person name="van der Lee T.A.J."/>
        </authorList>
    </citation>
    <scope>NUCLEOTIDE SEQUENCE [LARGE SCALE GENOMIC DNA]</scope>
    <source>
        <strain evidence="2 3">MB42</strain>
    </source>
</reference>
<dbReference type="Proteomes" id="UP000317494">
    <property type="component" value="Unassembled WGS sequence"/>
</dbReference>
<evidence type="ECO:0000256" key="1">
    <source>
        <dbReference type="SAM" id="MobiDB-lite"/>
    </source>
</evidence>
<dbReference type="AlphaFoldDB" id="A0A507DSE7"/>
<sequence>MRVCLVDTDDDGRSSAAKQDTPIVLVGSRQSVSYRRNLVPADARHGHSKTTRGRQNEEEELGDEDSEVEEDDDDEEEDEWEDEDEGDEGSKHNAVTLIQLN</sequence>
<protein>
    <submittedName>
        <fullName evidence="2">Uncharacterized protein</fullName>
    </submittedName>
</protein>
<evidence type="ECO:0000313" key="3">
    <source>
        <dbReference type="Proteomes" id="UP000317494"/>
    </source>
</evidence>
<dbReference type="VEuPathDB" id="FungiDB:SeMB42_g00389"/>
<organism evidence="2 3">
    <name type="scientific">Synchytrium endobioticum</name>
    <dbReference type="NCBI Taxonomy" id="286115"/>
    <lineage>
        <taxon>Eukaryota</taxon>
        <taxon>Fungi</taxon>
        <taxon>Fungi incertae sedis</taxon>
        <taxon>Chytridiomycota</taxon>
        <taxon>Chytridiomycota incertae sedis</taxon>
        <taxon>Chytridiomycetes</taxon>
        <taxon>Synchytriales</taxon>
        <taxon>Synchytriaceae</taxon>
        <taxon>Synchytrium</taxon>
    </lineage>
</organism>
<comment type="caution">
    <text evidence="2">The sequence shown here is derived from an EMBL/GenBank/DDBJ whole genome shotgun (WGS) entry which is preliminary data.</text>
</comment>
<proteinExistence type="predicted"/>
<gene>
    <name evidence="2" type="ORF">SeMB42_g00389</name>
</gene>
<name>A0A507DSE7_9FUNG</name>
<dbReference type="EMBL" id="QEAN01000008">
    <property type="protein sequence ID" value="TPX54157.1"/>
    <property type="molecule type" value="Genomic_DNA"/>
</dbReference>
<keyword evidence="3" id="KW-1185">Reference proteome</keyword>
<feature type="region of interest" description="Disordered" evidence="1">
    <location>
        <begin position="1"/>
        <end position="101"/>
    </location>
</feature>
<feature type="compositionally biased region" description="Acidic residues" evidence="1">
    <location>
        <begin position="57"/>
        <end position="87"/>
    </location>
</feature>
<accession>A0A507DSE7</accession>